<keyword evidence="2" id="KW-1185">Reference proteome</keyword>
<dbReference type="InParanoid" id="B8MUZ5"/>
<dbReference type="AlphaFoldDB" id="B8MUZ5"/>
<organism evidence="1 2">
    <name type="scientific">Talaromyces stipitatus (strain ATCC 10500 / CBS 375.48 / QM 6759 / NRRL 1006)</name>
    <name type="common">Penicillium stipitatum</name>
    <dbReference type="NCBI Taxonomy" id="441959"/>
    <lineage>
        <taxon>Eukaryota</taxon>
        <taxon>Fungi</taxon>
        <taxon>Dikarya</taxon>
        <taxon>Ascomycota</taxon>
        <taxon>Pezizomycotina</taxon>
        <taxon>Eurotiomycetes</taxon>
        <taxon>Eurotiomycetidae</taxon>
        <taxon>Eurotiales</taxon>
        <taxon>Trichocomaceae</taxon>
        <taxon>Talaromyces</taxon>
        <taxon>Talaromyces sect. Talaromyces</taxon>
    </lineage>
</organism>
<dbReference type="GeneID" id="8107296"/>
<dbReference type="PANTHER" id="PTHR46082:SF6">
    <property type="entry name" value="AAA+ ATPASE DOMAIN-CONTAINING PROTEIN-RELATED"/>
    <property type="match status" value="1"/>
</dbReference>
<gene>
    <name evidence="1" type="ORF">TSTA_110640</name>
</gene>
<proteinExistence type="predicted"/>
<name>B8MUZ5_TALSN</name>
<dbReference type="SUPFAM" id="SSF53167">
    <property type="entry name" value="Purine and uridine phosphorylases"/>
    <property type="match status" value="1"/>
</dbReference>
<dbReference type="STRING" id="441959.B8MUZ5"/>
<dbReference type="PANTHER" id="PTHR46082">
    <property type="entry name" value="ATP/GTP-BINDING PROTEIN-RELATED"/>
    <property type="match status" value="1"/>
</dbReference>
<dbReference type="VEuPathDB" id="FungiDB:TSTA_110640"/>
<evidence type="ECO:0000313" key="2">
    <source>
        <dbReference type="Proteomes" id="UP000001745"/>
    </source>
</evidence>
<dbReference type="OrthoDB" id="1577640at2759"/>
<dbReference type="RefSeq" id="XP_002488641.1">
    <property type="nucleotide sequence ID" value="XM_002488596.1"/>
</dbReference>
<accession>B8MUZ5</accession>
<evidence type="ECO:0008006" key="3">
    <source>
        <dbReference type="Google" id="ProtNLM"/>
    </source>
</evidence>
<dbReference type="Proteomes" id="UP000001745">
    <property type="component" value="Unassembled WGS sequence"/>
</dbReference>
<dbReference type="EMBL" id="EQ962661">
    <property type="protein sequence ID" value="EED11885.1"/>
    <property type="molecule type" value="Genomic_DNA"/>
</dbReference>
<sequence>MLDEKFELSFYVPGDDNCYTYGRIGVLNVVLSPLSETNIAKTTIVATVATSMRRTFARLKLILLLGAAGAIPNDVHDMRLGDAVIAVPSDGSSGIVQYSFPETEVIRELASPPQSILDCVRQFQFELQDDPEKITKWMEEGLNKFPHMKRTFGPPSNRVDRLFHADYLHISQGCYRCDSSRLVQRGSRADTNPRLFYGAIATADTEIFNAKERDKIGRQTNCLCVDTGSAGLQLIEVPTIVIRCIINYADSHSKEQRKWRDYAAMTGAACAKGFILDLSTVSWDMDPSEHSVDSAERLWTSTTAKTTIAATQFTTSQGTPTNTAGRTTPTGSTWSLVDMNPSVASTGTF</sequence>
<dbReference type="PhylomeDB" id="B8MUZ5"/>
<dbReference type="GO" id="GO:0009116">
    <property type="term" value="P:nucleoside metabolic process"/>
    <property type="evidence" value="ECO:0007669"/>
    <property type="project" value="InterPro"/>
</dbReference>
<dbReference type="InterPro" id="IPR035994">
    <property type="entry name" value="Nucleoside_phosphorylase_sf"/>
</dbReference>
<evidence type="ECO:0000313" key="1">
    <source>
        <dbReference type="EMBL" id="EED11885.1"/>
    </source>
</evidence>
<dbReference type="InterPro" id="IPR053137">
    <property type="entry name" value="NLR-like"/>
</dbReference>
<protein>
    <recommendedName>
        <fullName evidence="3">Nucleoside phosphorylase domain-containing protein</fullName>
    </recommendedName>
</protein>
<dbReference type="HOGENOM" id="CLU_000288_34_22_1"/>
<dbReference type="GO" id="GO:0003824">
    <property type="term" value="F:catalytic activity"/>
    <property type="evidence" value="ECO:0007669"/>
    <property type="project" value="InterPro"/>
</dbReference>
<dbReference type="Gene3D" id="3.40.50.1580">
    <property type="entry name" value="Nucleoside phosphorylase domain"/>
    <property type="match status" value="1"/>
</dbReference>
<reference evidence="2" key="1">
    <citation type="journal article" date="2015" name="Genome Announc.">
        <title>Genome sequence of the AIDS-associated pathogen Penicillium marneffei (ATCC18224) and its near taxonomic relative Talaromyces stipitatus (ATCC10500).</title>
        <authorList>
            <person name="Nierman W.C."/>
            <person name="Fedorova-Abrams N.D."/>
            <person name="Andrianopoulos A."/>
        </authorList>
    </citation>
    <scope>NUCLEOTIDE SEQUENCE [LARGE SCALE GENOMIC DNA]</scope>
    <source>
        <strain evidence="2">ATCC 10500 / CBS 375.48 / QM 6759 / NRRL 1006</strain>
    </source>
</reference>